<dbReference type="EMBL" id="JAAOCA010000008">
    <property type="protein sequence ID" value="MBD1598611.1"/>
    <property type="molecule type" value="Genomic_DNA"/>
</dbReference>
<evidence type="ECO:0008006" key="3">
    <source>
        <dbReference type="Google" id="ProtNLM"/>
    </source>
</evidence>
<comment type="caution">
    <text evidence="1">The sequence shown here is derived from an EMBL/GenBank/DDBJ whole genome shotgun (WGS) entry which is preliminary data.</text>
</comment>
<reference evidence="1 2" key="1">
    <citation type="journal article" date="2020" name="Insects">
        <title>Bacteria Belonging to Pseudomonas typographi sp. nov. from the Bark Beetle Ips typographus Have Genomic Potential to Aid in the Host Ecology.</title>
        <authorList>
            <person name="Peral-Aranega E."/>
            <person name="Saati-Santamaria Z."/>
            <person name="Kolarik M."/>
            <person name="Rivas R."/>
            <person name="Garcia-Fraile P."/>
        </authorList>
    </citation>
    <scope>NUCLEOTIDE SEQUENCE [LARGE SCALE GENOMIC DNA]</scope>
    <source>
        <strain evidence="1 2">CA3A</strain>
    </source>
</reference>
<dbReference type="RefSeq" id="WP_190419116.1">
    <property type="nucleotide sequence ID" value="NZ_JAAOCA010000008.1"/>
</dbReference>
<dbReference type="Proteomes" id="UP000805841">
    <property type="component" value="Unassembled WGS sequence"/>
</dbReference>
<evidence type="ECO:0000313" key="2">
    <source>
        <dbReference type="Proteomes" id="UP000805841"/>
    </source>
</evidence>
<keyword evidence="2" id="KW-1185">Reference proteome</keyword>
<evidence type="ECO:0000313" key="1">
    <source>
        <dbReference type="EMBL" id="MBD1598611.1"/>
    </source>
</evidence>
<sequence>MRTDTTLRLGRIQYRQLAELAKQAGCCLGLSTFEQLGGAWGMFNPFGLAVHEDASVDTPHLQERIVIQLAASVDAGRLRAVQRPEIDWSQLRDDEIYPFIVQHEIGHKVDNHFGFDLWAIKDPEVHDKCYRVLSFVNEILADRFAWNQIRPGEPVPLCENGKRLQEEAAESMALLDLHIPRTRRAPRALPAGQYAWVPKSMLMTNAHLAYVGPGVAAGLVERARTRRRVYRRDTRSRAFA</sequence>
<name>A0ABR7YZV2_9PSED</name>
<accession>A0ABR7YZV2</accession>
<proteinExistence type="predicted"/>
<organism evidence="1 2">
    <name type="scientific">Pseudomonas typographi</name>
    <dbReference type="NCBI Taxonomy" id="2715964"/>
    <lineage>
        <taxon>Bacteria</taxon>
        <taxon>Pseudomonadati</taxon>
        <taxon>Pseudomonadota</taxon>
        <taxon>Gammaproteobacteria</taxon>
        <taxon>Pseudomonadales</taxon>
        <taxon>Pseudomonadaceae</taxon>
        <taxon>Pseudomonas</taxon>
    </lineage>
</organism>
<gene>
    <name evidence="1" type="ORF">HAQ05_07820</name>
</gene>
<protein>
    <recommendedName>
        <fullName evidence="3">Peptidase</fullName>
    </recommendedName>
</protein>